<feature type="transmembrane region" description="Helical" evidence="2">
    <location>
        <begin position="312"/>
        <end position="335"/>
    </location>
</feature>
<feature type="region of interest" description="Disordered" evidence="1">
    <location>
        <begin position="24"/>
        <end position="92"/>
    </location>
</feature>
<name>A0A1I7ZEL4_9BILA</name>
<keyword evidence="2" id="KW-0812">Transmembrane</keyword>
<feature type="compositionally biased region" description="Polar residues" evidence="1">
    <location>
        <begin position="26"/>
        <end position="42"/>
    </location>
</feature>
<proteinExistence type="predicted"/>
<evidence type="ECO:0000313" key="4">
    <source>
        <dbReference type="WBParaSite" id="L893_g25579.t1"/>
    </source>
</evidence>
<evidence type="ECO:0000256" key="1">
    <source>
        <dbReference type="SAM" id="MobiDB-lite"/>
    </source>
</evidence>
<feature type="compositionally biased region" description="Basic and acidic residues" evidence="1">
    <location>
        <begin position="45"/>
        <end position="54"/>
    </location>
</feature>
<organism evidence="3 4">
    <name type="scientific">Steinernema glaseri</name>
    <dbReference type="NCBI Taxonomy" id="37863"/>
    <lineage>
        <taxon>Eukaryota</taxon>
        <taxon>Metazoa</taxon>
        <taxon>Ecdysozoa</taxon>
        <taxon>Nematoda</taxon>
        <taxon>Chromadorea</taxon>
        <taxon>Rhabditida</taxon>
        <taxon>Tylenchina</taxon>
        <taxon>Panagrolaimomorpha</taxon>
        <taxon>Strongyloidoidea</taxon>
        <taxon>Steinernematidae</taxon>
        <taxon>Steinernema</taxon>
    </lineage>
</organism>
<feature type="compositionally biased region" description="Basic and acidic residues" evidence="1">
    <location>
        <begin position="76"/>
        <end position="89"/>
    </location>
</feature>
<evidence type="ECO:0000256" key="2">
    <source>
        <dbReference type="SAM" id="Phobius"/>
    </source>
</evidence>
<feature type="compositionally biased region" description="Polar residues" evidence="1">
    <location>
        <begin position="58"/>
        <end position="72"/>
    </location>
</feature>
<keyword evidence="3" id="KW-1185">Reference proteome</keyword>
<evidence type="ECO:0000313" key="3">
    <source>
        <dbReference type="Proteomes" id="UP000095287"/>
    </source>
</evidence>
<dbReference type="AlphaFoldDB" id="A0A1I7ZEL4"/>
<accession>A0A1I7ZEL4</accession>
<dbReference type="WBParaSite" id="L893_g25579.t1">
    <property type="protein sequence ID" value="L893_g25579.t1"/>
    <property type="gene ID" value="L893_g25579"/>
</dbReference>
<protein>
    <submittedName>
        <fullName evidence="4">MARVEL domain-containing protein</fullName>
    </submittedName>
</protein>
<feature type="transmembrane region" description="Helical" evidence="2">
    <location>
        <begin position="389"/>
        <end position="412"/>
    </location>
</feature>
<keyword evidence="2" id="KW-1133">Transmembrane helix</keyword>
<feature type="transmembrane region" description="Helical" evidence="2">
    <location>
        <begin position="285"/>
        <end position="306"/>
    </location>
</feature>
<feature type="transmembrane region" description="Helical" evidence="2">
    <location>
        <begin position="342"/>
        <end position="363"/>
    </location>
</feature>
<dbReference type="Proteomes" id="UP000095287">
    <property type="component" value="Unplaced"/>
</dbReference>
<reference evidence="4" key="1">
    <citation type="submission" date="2016-11" db="UniProtKB">
        <authorList>
            <consortium name="WormBaseParasite"/>
        </authorList>
    </citation>
    <scope>IDENTIFICATION</scope>
</reference>
<sequence length="444" mass="47207">MTDAGAATTTPKMVGDLKAQWPVNFATGTDNPMATSTPQVSAKTGRKDEPKGIERPPSSVSRQFMPNKQKNASEVWAKHEEKKQDKKDNFGYTPFKTAPVNSGARAPQKMDVSALNIDGFSKPKFEPNGAISGVNQSFLNRSNSALGQSIITTRPNSRAASELNFNPLPSRYQSYCTLPRPEQIEAVDPATQIYGYGAPRPVVPVSMPVSYGLTAAPMPVEAIYGTNGVIKNSSRPGSAMMTQAATMEKPGTGMGFYGTAPSIYGLAAAPPPAMTFHRGIVNWSVFRLLCIFQFVIACGFLAVGIIRCIVVADIAVGVEIGYAALVLLTAVTGMIGTSKKNYSFACATFVAALFTVLLVYGPLKVGFAPLVMNASGSSFSISWAEGESVAINIALVTLCILQLIFGLVTALFGCQSVGHALAYVDELRLKEDYSKAFPLAPTKA</sequence>
<keyword evidence="2" id="KW-0472">Membrane</keyword>